<dbReference type="AlphaFoldDB" id="A0AAT9FZ13"/>
<dbReference type="EMBL" id="AP028929">
    <property type="protein sequence ID" value="BET04428.1"/>
    <property type="molecule type" value="Genomic_DNA"/>
</dbReference>
<reference evidence="1" key="1">
    <citation type="submission" date="2024-06" db="EMBL/GenBank/DDBJ databases">
        <title>Whole Genome Sequence of Streptococcus sp. strain SN-1.</title>
        <authorList>
            <person name="Saito M."/>
            <person name="Kuwahara N."/>
            <person name="Senpuku H."/>
        </authorList>
    </citation>
    <scope>NUCLEOTIDE SEQUENCE</scope>
    <source>
        <strain evidence="1">SN-1</strain>
    </source>
</reference>
<name>A0AAT9FZ13_9STRE</name>
<protein>
    <recommendedName>
        <fullName evidence="2">Preprotein translocase subunit SecB</fullName>
    </recommendedName>
</protein>
<dbReference type="RefSeq" id="WP_000433820.1">
    <property type="nucleotide sequence ID" value="NZ_AP028929.1"/>
</dbReference>
<organism evidence="1">
    <name type="scientific">Streptococcus sp. SN-1</name>
    <dbReference type="NCBI Taxonomy" id="3074854"/>
    <lineage>
        <taxon>Bacteria</taxon>
        <taxon>Bacillati</taxon>
        <taxon>Bacillota</taxon>
        <taxon>Bacilli</taxon>
        <taxon>Lactobacillales</taxon>
        <taxon>Streptococcaceae</taxon>
        <taxon>Streptococcus</taxon>
    </lineage>
</organism>
<evidence type="ECO:0008006" key="2">
    <source>
        <dbReference type="Google" id="ProtNLM"/>
    </source>
</evidence>
<proteinExistence type="predicted"/>
<gene>
    <name evidence="1" type="ORF">MASAN616_02910</name>
</gene>
<dbReference type="SUPFAM" id="SSF54611">
    <property type="entry name" value="SecB-like"/>
    <property type="match status" value="1"/>
</dbReference>
<evidence type="ECO:0000313" key="1">
    <source>
        <dbReference type="EMBL" id="BET04428.1"/>
    </source>
</evidence>
<dbReference type="Gene3D" id="3.10.420.10">
    <property type="entry name" value="SecB-like"/>
    <property type="match status" value="1"/>
</dbReference>
<sequence>MEPTISLEKYEIEEITYSRIVDESDFQSENLQVSVKSGLTEDKKFGKVTLEAKFFDDEKNKKVSARISGYYTINVEEDSEKYIAINGTAILFPYLRSAISMISTLDSQDAVLIPTINVLSILENQEE</sequence>
<dbReference type="InterPro" id="IPR035958">
    <property type="entry name" value="SecB-like_sf"/>
</dbReference>
<accession>A0AAT9FZ13</accession>